<evidence type="ECO:0000313" key="7">
    <source>
        <dbReference type="Proteomes" id="UP000078544"/>
    </source>
</evidence>
<dbReference type="Proteomes" id="UP000078544">
    <property type="component" value="Unassembled WGS sequence"/>
</dbReference>
<dbReference type="InterPro" id="IPR018791">
    <property type="entry name" value="UV_resistance/autophagy_Atg14"/>
</dbReference>
<dbReference type="AlphaFoldDB" id="A0A167Z2T5"/>
<dbReference type="GO" id="GO:0000323">
    <property type="term" value="C:lytic vacuole"/>
    <property type="evidence" value="ECO:0007669"/>
    <property type="project" value="TreeGrafter"/>
</dbReference>
<name>A0A167Z2T5_9HYPO</name>
<keyword evidence="3 4" id="KW-0175">Coiled coil</keyword>
<evidence type="ECO:0000256" key="3">
    <source>
        <dbReference type="ARBA" id="ARBA00023054"/>
    </source>
</evidence>
<sequence>MECDICSRIHDADKLPFLCAIDARNSIYDGRIKSLHALLELEDCQKQIEAMVTRTPWSSRIGTEQTLAEQRIIEDRTSRILAAAEKLRQDIKDAREEIKNRKAALARRKTDLDSVSAGLVQRRANQQEELDKAIRKTRFQWAQKAEVTANTRAFLCTEAVRLYGLKRSKKGGSGRYDYVLGRVPVVDLTGMDSSTPEIISTSLAHIAHILVLVCHYLSIRLPAEITLPHRDYPRPTIFNLSGSYQRGPGAFPGSFSDPTSLREADARRNPRPRPLFVDKPLTQLAKDDPPAYFFFLEGVTLLAYDIAWLCCCQGVAIGDTSNFEDICNMGKNLYGFLMSAQTHDLHPFNVSKPGLEFDGEETAEERQGNWFGRYSHGGAFYFLASPEGAELIKTFKLPSPMKLTDRLKKKLIGDAPTPDWEVLDDDAWKVEDIPTVGAESQPKIVTRNNQDGNSAQRVTSNGWTKVKPR</sequence>
<dbReference type="PANTHER" id="PTHR15157:SF13">
    <property type="entry name" value="AUTOPHAGY-RELATED PROTEIN 14"/>
    <property type="match status" value="1"/>
</dbReference>
<dbReference type="PANTHER" id="PTHR15157">
    <property type="entry name" value="UV RADIATION RESISTANCE-ASSOCIATED GENE PROTEIN"/>
    <property type="match status" value="1"/>
</dbReference>
<feature type="region of interest" description="Disordered" evidence="5">
    <location>
        <begin position="434"/>
        <end position="469"/>
    </location>
</feature>
<organism evidence="6 7">
    <name type="scientific">Moelleriella libera RCEF 2490</name>
    <dbReference type="NCBI Taxonomy" id="1081109"/>
    <lineage>
        <taxon>Eukaryota</taxon>
        <taxon>Fungi</taxon>
        <taxon>Dikarya</taxon>
        <taxon>Ascomycota</taxon>
        <taxon>Pezizomycotina</taxon>
        <taxon>Sordariomycetes</taxon>
        <taxon>Hypocreomycetidae</taxon>
        <taxon>Hypocreales</taxon>
        <taxon>Clavicipitaceae</taxon>
        <taxon>Moelleriella</taxon>
    </lineage>
</organism>
<dbReference type="GO" id="GO:0032991">
    <property type="term" value="C:protein-containing complex"/>
    <property type="evidence" value="ECO:0007669"/>
    <property type="project" value="UniProtKB-ARBA"/>
</dbReference>
<evidence type="ECO:0000256" key="4">
    <source>
        <dbReference type="SAM" id="Coils"/>
    </source>
</evidence>
<dbReference type="GO" id="GO:0000149">
    <property type="term" value="F:SNARE binding"/>
    <property type="evidence" value="ECO:0007669"/>
    <property type="project" value="TreeGrafter"/>
</dbReference>
<evidence type="ECO:0000256" key="2">
    <source>
        <dbReference type="ARBA" id="ARBA00013807"/>
    </source>
</evidence>
<dbReference type="Pfam" id="PF10186">
    <property type="entry name" value="ATG14"/>
    <property type="match status" value="1"/>
</dbReference>
<feature type="coiled-coil region" evidence="4">
    <location>
        <begin position="77"/>
        <end position="108"/>
    </location>
</feature>
<comment type="similarity">
    <text evidence="1">Belongs to the ATG14 family.</text>
</comment>
<evidence type="ECO:0000313" key="6">
    <source>
        <dbReference type="EMBL" id="KZZ92086.1"/>
    </source>
</evidence>
<dbReference type="GO" id="GO:0005768">
    <property type="term" value="C:endosome"/>
    <property type="evidence" value="ECO:0007669"/>
    <property type="project" value="TreeGrafter"/>
</dbReference>
<feature type="compositionally biased region" description="Polar residues" evidence="5">
    <location>
        <begin position="446"/>
        <end position="463"/>
    </location>
</feature>
<gene>
    <name evidence="6" type="ORF">AAL_06296</name>
</gene>
<dbReference type="EMBL" id="AZGY01000016">
    <property type="protein sequence ID" value="KZZ92086.1"/>
    <property type="molecule type" value="Genomic_DNA"/>
</dbReference>
<protein>
    <recommendedName>
        <fullName evidence="2">Autophagy-related protein 14</fullName>
    </recommendedName>
</protein>
<keyword evidence="7" id="KW-1185">Reference proteome</keyword>
<evidence type="ECO:0000256" key="5">
    <source>
        <dbReference type="SAM" id="MobiDB-lite"/>
    </source>
</evidence>
<proteinExistence type="inferred from homology"/>
<comment type="caution">
    <text evidence="6">The sequence shown here is derived from an EMBL/GenBank/DDBJ whole genome shotgun (WGS) entry which is preliminary data.</text>
</comment>
<accession>A0A167Z2T5</accession>
<dbReference type="OrthoDB" id="16772at2759"/>
<evidence type="ECO:0000256" key="1">
    <source>
        <dbReference type="ARBA" id="ARBA00009574"/>
    </source>
</evidence>
<reference evidence="6 7" key="1">
    <citation type="journal article" date="2016" name="Genome Biol. Evol.">
        <title>Divergent and convergent evolution of fungal pathogenicity.</title>
        <authorList>
            <person name="Shang Y."/>
            <person name="Xiao G."/>
            <person name="Zheng P."/>
            <person name="Cen K."/>
            <person name="Zhan S."/>
            <person name="Wang C."/>
        </authorList>
    </citation>
    <scope>NUCLEOTIDE SEQUENCE [LARGE SCALE GENOMIC DNA]</scope>
    <source>
        <strain evidence="6 7">RCEF 2490</strain>
    </source>
</reference>
<dbReference type="GO" id="GO:0035493">
    <property type="term" value="P:SNARE complex assembly"/>
    <property type="evidence" value="ECO:0007669"/>
    <property type="project" value="TreeGrafter"/>
</dbReference>